<keyword evidence="4" id="KW-1185">Reference proteome</keyword>
<dbReference type="InterPro" id="IPR024775">
    <property type="entry name" value="DinB-like"/>
</dbReference>
<reference evidence="3" key="1">
    <citation type="submission" date="2023-06" db="EMBL/GenBank/DDBJ databases">
        <title>Robiginitalea aurantiacus sp. nov. and Algoriphagus sediminis sp. nov., isolated from coastal sediment.</title>
        <authorList>
            <person name="Zhou Z.Y."/>
            <person name="An J."/>
            <person name="Jia Y.W."/>
            <person name="Du Z.J."/>
        </authorList>
    </citation>
    <scope>NUCLEOTIDE SEQUENCE</scope>
    <source>
        <strain evidence="3">M39</strain>
    </source>
</reference>
<dbReference type="RefSeq" id="WP_289723438.1">
    <property type="nucleotide sequence ID" value="NZ_JAUDUY010000001.1"/>
</dbReference>
<accession>A0ABT7WAY3</accession>
<evidence type="ECO:0000313" key="4">
    <source>
        <dbReference type="Proteomes" id="UP001174839"/>
    </source>
</evidence>
<comment type="caution">
    <text evidence="3">The sequence shown here is derived from an EMBL/GenBank/DDBJ whole genome shotgun (WGS) entry which is preliminary data.</text>
</comment>
<keyword evidence="1" id="KW-0732">Signal</keyword>
<dbReference type="EMBL" id="JAUDUY010000001">
    <property type="protein sequence ID" value="MDM9630075.1"/>
    <property type="molecule type" value="Genomic_DNA"/>
</dbReference>
<dbReference type="SUPFAM" id="SSF109854">
    <property type="entry name" value="DinB/YfiT-like putative metalloenzymes"/>
    <property type="match status" value="1"/>
</dbReference>
<dbReference type="Gene3D" id="1.20.120.450">
    <property type="entry name" value="dinb family like domain"/>
    <property type="match status" value="1"/>
</dbReference>
<proteinExistence type="predicted"/>
<evidence type="ECO:0000256" key="1">
    <source>
        <dbReference type="SAM" id="SignalP"/>
    </source>
</evidence>
<organism evidence="3 4">
    <name type="scientific">Robiginitalea aurantiaca</name>
    <dbReference type="NCBI Taxonomy" id="3056915"/>
    <lineage>
        <taxon>Bacteria</taxon>
        <taxon>Pseudomonadati</taxon>
        <taxon>Bacteroidota</taxon>
        <taxon>Flavobacteriia</taxon>
        <taxon>Flavobacteriales</taxon>
        <taxon>Flavobacteriaceae</taxon>
        <taxon>Robiginitalea</taxon>
    </lineage>
</organism>
<feature type="signal peptide" evidence="1">
    <location>
        <begin position="1"/>
        <end position="21"/>
    </location>
</feature>
<dbReference type="InterPro" id="IPR034660">
    <property type="entry name" value="DinB/YfiT-like"/>
</dbReference>
<dbReference type="Proteomes" id="UP001174839">
    <property type="component" value="Unassembled WGS sequence"/>
</dbReference>
<feature type="domain" description="DinB-like" evidence="2">
    <location>
        <begin position="34"/>
        <end position="158"/>
    </location>
</feature>
<name>A0ABT7WAY3_9FLAO</name>
<dbReference type="Pfam" id="PF12867">
    <property type="entry name" value="DinB_2"/>
    <property type="match status" value="1"/>
</dbReference>
<gene>
    <name evidence="3" type="ORF">QU605_01235</name>
</gene>
<evidence type="ECO:0000259" key="2">
    <source>
        <dbReference type="Pfam" id="PF12867"/>
    </source>
</evidence>
<evidence type="ECO:0000313" key="3">
    <source>
        <dbReference type="EMBL" id="MDM9630075.1"/>
    </source>
</evidence>
<sequence>MKKIKILIVLSALCFGMQGYSQDDLAQKSIDGMLQMAQGQIAALANAFDDAQLDWRPAPGIRSTGETILHVASANYYLAMKLGFPPPEGVDIMTMESITGRENIMKAYNASTVFIREKMKEIDSGSLGEEVDLGFAKMNRLSALLVVLEHTGEHKGQLIAYARSNGVTPPWSQSQ</sequence>
<feature type="chain" id="PRO_5047138451" evidence="1">
    <location>
        <begin position="22"/>
        <end position="175"/>
    </location>
</feature>
<protein>
    <submittedName>
        <fullName evidence="3">DinB family protein</fullName>
    </submittedName>
</protein>